<accession>A0ABV0IE83</accession>
<protein>
    <submittedName>
        <fullName evidence="1">Uncharacterized protein</fullName>
    </submittedName>
</protein>
<sequence length="209" mass="23142">MTETEIHLCETGCTRPAPSTRMCWHCVDDIVQALERTVDVSDGLLAISRREMAPQLLRTEATTRPAYGPTEPMNLTAFAILQDLVTWSRLTAADWSQVDNPGWWHHWVQARAQMAVDMVEGEKETAPDLAGVRHRVKQEGAYSPMLVGTATAWLAKYGIHVDKKRVGMWAARGKLHPDGRDHTGTALYTPAAIVAALHPTRKPADLIDA</sequence>
<dbReference type="Proteomes" id="UP001484097">
    <property type="component" value="Unassembled WGS sequence"/>
</dbReference>
<gene>
    <name evidence="1" type="ORF">ABDK96_02020</name>
</gene>
<proteinExistence type="predicted"/>
<name>A0ABV0IE83_9MICC</name>
<evidence type="ECO:0000313" key="1">
    <source>
        <dbReference type="EMBL" id="MEO9246454.1"/>
    </source>
</evidence>
<comment type="caution">
    <text evidence="1">The sequence shown here is derived from an EMBL/GenBank/DDBJ whole genome shotgun (WGS) entry which is preliminary data.</text>
</comment>
<dbReference type="RefSeq" id="WP_347918496.1">
    <property type="nucleotide sequence ID" value="NZ_JBDXMX010000001.1"/>
</dbReference>
<reference evidence="1 2" key="1">
    <citation type="submission" date="2024-05" db="EMBL/GenBank/DDBJ databases">
        <authorList>
            <person name="Yi C."/>
        </authorList>
    </citation>
    <scope>NUCLEOTIDE SEQUENCE [LARGE SCALE GENOMIC DNA]</scope>
    <source>
        <strain evidence="1 2">XS13</strain>
    </source>
</reference>
<dbReference type="EMBL" id="JBDXMX010000001">
    <property type="protein sequence ID" value="MEO9246454.1"/>
    <property type="molecule type" value="Genomic_DNA"/>
</dbReference>
<organism evidence="1 2">
    <name type="scientific">Citricoccus nitrophenolicus</name>
    <dbReference type="NCBI Taxonomy" id="863575"/>
    <lineage>
        <taxon>Bacteria</taxon>
        <taxon>Bacillati</taxon>
        <taxon>Actinomycetota</taxon>
        <taxon>Actinomycetes</taxon>
        <taxon>Micrococcales</taxon>
        <taxon>Micrococcaceae</taxon>
        <taxon>Citricoccus</taxon>
    </lineage>
</organism>
<keyword evidence="2" id="KW-1185">Reference proteome</keyword>
<evidence type="ECO:0000313" key="2">
    <source>
        <dbReference type="Proteomes" id="UP001484097"/>
    </source>
</evidence>